<evidence type="ECO:0000313" key="4">
    <source>
        <dbReference type="EMBL" id="MBB6454258.1"/>
    </source>
</evidence>
<dbReference type="GO" id="GO:0009986">
    <property type="term" value="C:cell surface"/>
    <property type="evidence" value="ECO:0007669"/>
    <property type="project" value="UniProtKB-SubCell"/>
</dbReference>
<dbReference type="NCBIfam" id="NF040982">
    <property type="entry name" value="ComGD"/>
    <property type="match status" value="1"/>
</dbReference>
<proteinExistence type="predicted"/>
<dbReference type="PIRSF" id="PIRSF021292">
    <property type="entry name" value="Competence_ComGD"/>
    <property type="match status" value="1"/>
</dbReference>
<keyword evidence="3" id="KW-0472">Membrane</keyword>
<dbReference type="NCBIfam" id="TIGR02532">
    <property type="entry name" value="IV_pilin_GFxxxE"/>
    <property type="match status" value="1"/>
</dbReference>
<dbReference type="InterPro" id="IPR012902">
    <property type="entry name" value="N_methyl_site"/>
</dbReference>
<reference evidence="4 5" key="1">
    <citation type="submission" date="2020-08" db="EMBL/GenBank/DDBJ databases">
        <title>Genomic Encyclopedia of Type Strains, Phase IV (KMG-IV): sequencing the most valuable type-strain genomes for metagenomic binning, comparative biology and taxonomic classification.</title>
        <authorList>
            <person name="Goeker M."/>
        </authorList>
    </citation>
    <scope>NUCLEOTIDE SEQUENCE [LARGE SCALE GENOMIC DNA]</scope>
    <source>
        <strain evidence="4 5">DSM 19612</strain>
    </source>
</reference>
<keyword evidence="2" id="KW-0178">Competence</keyword>
<dbReference type="EMBL" id="JACHGH010000008">
    <property type="protein sequence ID" value="MBB6454258.1"/>
    <property type="molecule type" value="Genomic_DNA"/>
</dbReference>
<dbReference type="AlphaFoldDB" id="A0A841Q777"/>
<feature type="transmembrane region" description="Helical" evidence="3">
    <location>
        <begin position="39"/>
        <end position="60"/>
    </location>
</feature>
<comment type="subcellular location">
    <subcellularLocation>
        <location evidence="1">Cell surface</location>
    </subcellularLocation>
</comment>
<dbReference type="Proteomes" id="UP000581688">
    <property type="component" value="Unassembled WGS sequence"/>
</dbReference>
<evidence type="ECO:0000256" key="3">
    <source>
        <dbReference type="SAM" id="Phobius"/>
    </source>
</evidence>
<dbReference type="Pfam" id="PF07963">
    <property type="entry name" value="N_methyl"/>
    <property type="match status" value="1"/>
</dbReference>
<name>A0A841Q777_9BACI</name>
<sequence length="175" mass="20270">MKQNAQMAQKYTSLMMVVLVVKFHQQIKLTDTDDSGFTLLEMLLVITLFTTIMTITVPINERVKESIATRDFFETFESDMLFMQNLSITKQTPLKLNIFPHDHFYEIREGGLGKLLFKRHYSSTIHIVLGTFHMPFSFNVSGTPIQPGSFTIHIKNKTYKLTFPFGKGRYYVAEQ</sequence>
<comment type="caution">
    <text evidence="4">The sequence shown here is derived from an EMBL/GenBank/DDBJ whole genome shotgun (WGS) entry which is preliminary data.</text>
</comment>
<evidence type="ECO:0000256" key="2">
    <source>
        <dbReference type="ARBA" id="ARBA00023287"/>
    </source>
</evidence>
<accession>A0A841Q777</accession>
<keyword evidence="5" id="KW-1185">Reference proteome</keyword>
<protein>
    <submittedName>
        <fullName evidence="4">Competence protein ComGD</fullName>
    </submittedName>
</protein>
<evidence type="ECO:0000256" key="1">
    <source>
        <dbReference type="ARBA" id="ARBA00004241"/>
    </source>
</evidence>
<organism evidence="4 5">
    <name type="scientific">Salirhabdus euzebyi</name>
    <dbReference type="NCBI Taxonomy" id="394506"/>
    <lineage>
        <taxon>Bacteria</taxon>
        <taxon>Bacillati</taxon>
        <taxon>Bacillota</taxon>
        <taxon>Bacilli</taxon>
        <taxon>Bacillales</taxon>
        <taxon>Bacillaceae</taxon>
        <taxon>Salirhabdus</taxon>
    </lineage>
</organism>
<dbReference type="PROSITE" id="PS00409">
    <property type="entry name" value="PROKAR_NTER_METHYL"/>
    <property type="match status" value="1"/>
</dbReference>
<evidence type="ECO:0000313" key="5">
    <source>
        <dbReference type="Proteomes" id="UP000581688"/>
    </source>
</evidence>
<keyword evidence="3" id="KW-1133">Transmembrane helix</keyword>
<gene>
    <name evidence="4" type="ORF">HNQ94_002733</name>
</gene>
<dbReference type="InterPro" id="IPR016785">
    <property type="entry name" value="ComGD"/>
</dbReference>
<dbReference type="RefSeq" id="WP_174494677.1">
    <property type="nucleotide sequence ID" value="NZ_CADDWK010000001.1"/>
</dbReference>
<keyword evidence="3" id="KW-0812">Transmembrane</keyword>
<dbReference type="GO" id="GO:0030420">
    <property type="term" value="P:establishment of competence for transformation"/>
    <property type="evidence" value="ECO:0007669"/>
    <property type="project" value="UniProtKB-KW"/>
</dbReference>